<accession>A0A8J4WHX3</accession>
<evidence type="ECO:0000313" key="2">
    <source>
        <dbReference type="EMBL" id="KAF5401136.1"/>
    </source>
</evidence>
<dbReference type="Proteomes" id="UP000748531">
    <property type="component" value="Unassembled WGS sequence"/>
</dbReference>
<proteinExistence type="inferred from homology"/>
<dbReference type="InterPro" id="IPR011990">
    <property type="entry name" value="TPR-like_helical_dom_sf"/>
</dbReference>
<dbReference type="OrthoDB" id="1874341at2759"/>
<keyword evidence="3" id="KW-1185">Reference proteome</keyword>
<protein>
    <submittedName>
        <fullName evidence="2">Peptide alpha-n-acetyltransferase</fullName>
    </submittedName>
</protein>
<dbReference type="Gene3D" id="1.25.40.1040">
    <property type="match status" value="1"/>
</dbReference>
<name>A0A8J4WHX3_9TREM</name>
<dbReference type="PANTHER" id="PTHR22767:SF3">
    <property type="entry name" value="N-ALPHA-ACETYLTRANSFERASE 25, NATB AUXILIARY SUBUNIT"/>
    <property type="match status" value="1"/>
</dbReference>
<sequence length="1072" mass="120258">MLGLDLPQGRLKSVVDPLERGNFKKALTEINKVLKKTPTYAAARVLKALVLLKSGRPSEAAVLAEDVIRACPTDESTLSTILCYFRETGQSAREREYLKAALEKCPNREDLLICLFLNQVQAEDFSAQQKTARLLSQQFSSRMYIYWMIVSTLMQADDNPDLGTRMFLPLAEKMLLREAIANKMEKHMEFQLLLDVLDRLGKHKDALDFLDRKDLIDRLDESDYRCDYSDKCLKLCASLDLWERAFKLAESKLFQSPNHWNAWKCLLDMTVDRDSHELSSDRLTQLYSLMVGLIRDHPKVRGPQLARLDLLASLTKRGQRLPSDANVPQCLSLYLDTFASKPVCAFDVAYLIPACLPEAVERTDFLKAVVDEIEKADITFPSDSKQIYRHLCVYQIARASGHNIPLDQLIRTYLTYAPERKSIADFTQKLGDDHANPGAVDLYPADGFLLLALSSLVEQMHTMCLSCDSFGSTLLAAYWTQYLGISHASNNHHFRLRLCSLFSPYCLACPDLALSQTNRLQIKQLLYVSLGYFLVSPAPMLTLWAGSTPSGPLLDNNTPVLGLYQRLHVLSGSTVSEAEEGILAAYRRSAYTRVREFTQFAKRLRHADVFLTARLELVYWQVAVMPDDFDSVLECLSDAAKELDLVEKRLENVADCRDFSVSTSFDPSTSELLSQEDSFAHIVQWIRLRRITVSAIRYCAELVMGAVKLGDRLENTTQVEDTYAAPDERSSRASEHIGLTTEKLRKMRSFASSSAELESFNVDKLAQSLLLPPNRIFNTPVQLPPTRMVSLYLRGPFGAVLSAGISLVHGLHRLLSDGLEHFSEEQERAALNVLGNPHAFTSFEISPDDNQHAAKNALNLDDIPTPTKPQENAASNCPSSEIACHPAGVLLLLGSLYEVLSLSCLFVSMIRCILCPRSHSHLSAGKRQRRKALKTPKSENTSVDVHNERAPALILKRLDSVGSRLLTTVNDLNLTTSRLTKLVDSWMHWAKNSARRDCAQLALHACCRVLTADFLTQFPEVQPVSTSSLFAEIASSYEKSFTRLATGLRMKAISLDRMQNELQSYDGCTKKC</sequence>
<dbReference type="EMBL" id="LUCH01002680">
    <property type="protein sequence ID" value="KAF5401136.1"/>
    <property type="molecule type" value="Genomic_DNA"/>
</dbReference>
<dbReference type="AlphaFoldDB" id="A0A8J4WHX3"/>
<evidence type="ECO:0000256" key="1">
    <source>
        <dbReference type="ARBA" id="ARBA00006298"/>
    </source>
</evidence>
<gene>
    <name evidence="2" type="ORF">PHET_05827</name>
</gene>
<dbReference type="SUPFAM" id="SSF48452">
    <property type="entry name" value="TPR-like"/>
    <property type="match status" value="1"/>
</dbReference>
<dbReference type="InterPro" id="IPR019183">
    <property type="entry name" value="NAA25_NatB_aux_su"/>
</dbReference>
<comment type="caution">
    <text evidence="2">The sequence shown here is derived from an EMBL/GenBank/DDBJ whole genome shotgun (WGS) entry which is preliminary data.</text>
</comment>
<comment type="similarity">
    <text evidence="1">Belongs to the MDM20/NAA25 family.</text>
</comment>
<evidence type="ECO:0000313" key="3">
    <source>
        <dbReference type="Proteomes" id="UP000748531"/>
    </source>
</evidence>
<reference evidence="2" key="1">
    <citation type="submission" date="2019-05" db="EMBL/GenBank/DDBJ databases">
        <title>Annotation for the trematode Paragonimus heterotremus.</title>
        <authorList>
            <person name="Choi Y.-J."/>
        </authorList>
    </citation>
    <scope>NUCLEOTIDE SEQUENCE</scope>
    <source>
        <strain evidence="2">LC</strain>
    </source>
</reference>
<dbReference type="GO" id="GO:0031416">
    <property type="term" value="C:NatB complex"/>
    <property type="evidence" value="ECO:0007669"/>
    <property type="project" value="TreeGrafter"/>
</dbReference>
<organism evidence="2 3">
    <name type="scientific">Paragonimus heterotremus</name>
    <dbReference type="NCBI Taxonomy" id="100268"/>
    <lineage>
        <taxon>Eukaryota</taxon>
        <taxon>Metazoa</taxon>
        <taxon>Spiralia</taxon>
        <taxon>Lophotrochozoa</taxon>
        <taxon>Platyhelminthes</taxon>
        <taxon>Trematoda</taxon>
        <taxon>Digenea</taxon>
        <taxon>Plagiorchiida</taxon>
        <taxon>Troglotremata</taxon>
        <taxon>Troglotrematidae</taxon>
        <taxon>Paragonimus</taxon>
    </lineage>
</organism>
<dbReference type="Pfam" id="PF09797">
    <property type="entry name" value="NatB_MDM20"/>
    <property type="match status" value="1"/>
</dbReference>
<dbReference type="PANTHER" id="PTHR22767">
    <property type="entry name" value="N-TERMINAL ACETYLTRANSFERASE-RELATED"/>
    <property type="match status" value="1"/>
</dbReference>